<name>A0A7W5DZQ9_9BACT</name>
<dbReference type="GO" id="GO:0004622">
    <property type="term" value="F:phosphatidylcholine lysophospholipase activity"/>
    <property type="evidence" value="ECO:0007669"/>
    <property type="project" value="TreeGrafter"/>
</dbReference>
<dbReference type="PANTHER" id="PTHR30383">
    <property type="entry name" value="THIOESTERASE 1/PROTEASE 1/LYSOPHOSPHOLIPASE L1"/>
    <property type="match status" value="1"/>
</dbReference>
<evidence type="ECO:0000259" key="1">
    <source>
        <dbReference type="Pfam" id="PF13472"/>
    </source>
</evidence>
<dbReference type="EMBL" id="JACHXU010000011">
    <property type="protein sequence ID" value="MBB3207521.1"/>
    <property type="molecule type" value="Genomic_DNA"/>
</dbReference>
<feature type="domain" description="SGNH hydrolase-type esterase" evidence="1">
    <location>
        <begin position="53"/>
        <end position="242"/>
    </location>
</feature>
<dbReference type="AlphaFoldDB" id="A0A7W5DZQ9"/>
<evidence type="ECO:0000313" key="2">
    <source>
        <dbReference type="EMBL" id="MBB3207521.1"/>
    </source>
</evidence>
<protein>
    <submittedName>
        <fullName evidence="2">Lysophospholipase L1-like esterase</fullName>
    </submittedName>
</protein>
<sequence length="253" mass="27627">MQKPLDRREIFKASAAAIAAAGLSQTLASNASATDTVAESGALPENATVLFQGDSITDAGRDRKRGKANESRSLGHGYPVMIAGALLKENAGKNLQVFNRGISGNKVPDLAARWEEDCIGLKPDVLSILIGVNDIWHKINGRYDGTVETYEVGLKALLEETMEKLPNVRIAICEPFVLRCGAVGDNWFPEFTERLEAARRVTSQLSLEQVAFQEMFDEAVKVAPPQYWAHDGVHPTLAGHALMAETWRKTLNI</sequence>
<gene>
    <name evidence="2" type="ORF">FHS27_003346</name>
</gene>
<evidence type="ECO:0000313" key="3">
    <source>
        <dbReference type="Proteomes" id="UP000536179"/>
    </source>
</evidence>
<dbReference type="PANTHER" id="PTHR30383:SF5">
    <property type="entry name" value="SGNH HYDROLASE-TYPE ESTERASE DOMAIN-CONTAINING PROTEIN"/>
    <property type="match status" value="1"/>
</dbReference>
<proteinExistence type="predicted"/>
<dbReference type="InterPro" id="IPR006311">
    <property type="entry name" value="TAT_signal"/>
</dbReference>
<keyword evidence="3" id="KW-1185">Reference proteome</keyword>
<dbReference type="InterPro" id="IPR051532">
    <property type="entry name" value="Ester_Hydrolysis_Enzymes"/>
</dbReference>
<dbReference type="RefSeq" id="WP_184305857.1">
    <property type="nucleotide sequence ID" value="NZ_JACHXU010000011.1"/>
</dbReference>
<accession>A0A7W5DZQ9</accession>
<dbReference type="Proteomes" id="UP000536179">
    <property type="component" value="Unassembled WGS sequence"/>
</dbReference>
<comment type="caution">
    <text evidence="2">The sequence shown here is derived from an EMBL/GenBank/DDBJ whole genome shotgun (WGS) entry which is preliminary data.</text>
</comment>
<dbReference type="SUPFAM" id="SSF52266">
    <property type="entry name" value="SGNH hydrolase"/>
    <property type="match status" value="1"/>
</dbReference>
<dbReference type="InterPro" id="IPR036514">
    <property type="entry name" value="SGNH_hydro_sf"/>
</dbReference>
<reference evidence="2 3" key="1">
    <citation type="submission" date="2020-08" db="EMBL/GenBank/DDBJ databases">
        <title>Genomic Encyclopedia of Type Strains, Phase III (KMG-III): the genomes of soil and plant-associated and newly described type strains.</title>
        <authorList>
            <person name="Whitman W."/>
        </authorList>
    </citation>
    <scope>NUCLEOTIDE SEQUENCE [LARGE SCALE GENOMIC DNA]</scope>
    <source>
        <strain evidence="2 3">CECT 8075</strain>
    </source>
</reference>
<organism evidence="2 3">
    <name type="scientific">Aporhodopirellula rubra</name>
    <dbReference type="NCBI Taxonomy" id="980271"/>
    <lineage>
        <taxon>Bacteria</taxon>
        <taxon>Pseudomonadati</taxon>
        <taxon>Planctomycetota</taxon>
        <taxon>Planctomycetia</taxon>
        <taxon>Pirellulales</taxon>
        <taxon>Pirellulaceae</taxon>
        <taxon>Aporhodopirellula</taxon>
    </lineage>
</organism>
<dbReference type="CDD" id="cd01834">
    <property type="entry name" value="SGNH_hydrolase_like_2"/>
    <property type="match status" value="1"/>
</dbReference>
<dbReference type="InterPro" id="IPR013830">
    <property type="entry name" value="SGNH_hydro"/>
</dbReference>
<dbReference type="PROSITE" id="PS51318">
    <property type="entry name" value="TAT"/>
    <property type="match status" value="1"/>
</dbReference>
<dbReference type="Gene3D" id="3.40.50.1110">
    <property type="entry name" value="SGNH hydrolase"/>
    <property type="match status" value="1"/>
</dbReference>
<dbReference type="Pfam" id="PF13472">
    <property type="entry name" value="Lipase_GDSL_2"/>
    <property type="match status" value="1"/>
</dbReference>